<keyword evidence="2" id="KW-1185">Reference proteome</keyword>
<evidence type="ECO:0000313" key="2">
    <source>
        <dbReference type="Proteomes" id="UP000663880"/>
    </source>
</evidence>
<proteinExistence type="predicted"/>
<dbReference type="Proteomes" id="UP000663880">
    <property type="component" value="Unassembled WGS sequence"/>
</dbReference>
<reference evidence="1" key="1">
    <citation type="submission" date="2021-02" db="EMBL/GenBank/DDBJ databases">
        <authorList>
            <person name="Steward A R."/>
        </authorList>
    </citation>
    <scope>NUCLEOTIDE SEQUENCE</scope>
</reference>
<gene>
    <name evidence="1" type="ORF">PMACD_LOCUS691</name>
</gene>
<organism evidence="1 2">
    <name type="scientific">Pieris macdunnoughi</name>
    <dbReference type="NCBI Taxonomy" id="345717"/>
    <lineage>
        <taxon>Eukaryota</taxon>
        <taxon>Metazoa</taxon>
        <taxon>Ecdysozoa</taxon>
        <taxon>Arthropoda</taxon>
        <taxon>Hexapoda</taxon>
        <taxon>Insecta</taxon>
        <taxon>Pterygota</taxon>
        <taxon>Neoptera</taxon>
        <taxon>Endopterygota</taxon>
        <taxon>Lepidoptera</taxon>
        <taxon>Glossata</taxon>
        <taxon>Ditrysia</taxon>
        <taxon>Papilionoidea</taxon>
        <taxon>Pieridae</taxon>
        <taxon>Pierinae</taxon>
        <taxon>Pieris</taxon>
    </lineage>
</organism>
<sequence>MDPIERNLTLSFKCRFSTNVVFYVKTTNKEVGLRPKNMVQTPKAPIGKLSSTAKIDRWFSLLPSSTLSRPESGFISGVEDTDTALAEARSLLLHLGVKKKRRLLPRFRRKILVNKHTLL</sequence>
<name>A0A821LHP4_9NEOP</name>
<comment type="caution">
    <text evidence="1">The sequence shown here is derived from an EMBL/GenBank/DDBJ whole genome shotgun (WGS) entry which is preliminary data.</text>
</comment>
<accession>A0A821LHP4</accession>
<protein>
    <submittedName>
        <fullName evidence="1">Uncharacterized protein</fullName>
    </submittedName>
</protein>
<evidence type="ECO:0000313" key="1">
    <source>
        <dbReference type="EMBL" id="CAF4751132.1"/>
    </source>
</evidence>
<dbReference type="AlphaFoldDB" id="A0A821LHP4"/>
<dbReference type="EMBL" id="CAJOBZ010000001">
    <property type="protein sequence ID" value="CAF4751132.1"/>
    <property type="molecule type" value="Genomic_DNA"/>
</dbReference>
<dbReference type="OrthoDB" id="7403399at2759"/>